<name>A0A8H6V115_9EURO</name>
<gene>
    <name evidence="2" type="ORF">CNMCM6106_004890</name>
</gene>
<comment type="caution">
    <text evidence="2">The sequence shown here is derived from an EMBL/GenBank/DDBJ whole genome shotgun (WGS) entry which is preliminary data.</text>
</comment>
<evidence type="ECO:0000259" key="1">
    <source>
        <dbReference type="Pfam" id="PF13087"/>
    </source>
</evidence>
<evidence type="ECO:0000313" key="3">
    <source>
        <dbReference type="Proteomes" id="UP000662466"/>
    </source>
</evidence>
<organism evidence="2 3">
    <name type="scientific">Aspergillus hiratsukae</name>
    <dbReference type="NCBI Taxonomy" id="1194566"/>
    <lineage>
        <taxon>Eukaryota</taxon>
        <taxon>Fungi</taxon>
        <taxon>Dikarya</taxon>
        <taxon>Ascomycota</taxon>
        <taxon>Pezizomycotina</taxon>
        <taxon>Eurotiomycetes</taxon>
        <taxon>Eurotiomycetidae</taxon>
        <taxon>Eurotiales</taxon>
        <taxon>Aspergillaceae</taxon>
        <taxon>Aspergillus</taxon>
        <taxon>Aspergillus subgen. Fumigati</taxon>
    </lineage>
</organism>
<dbReference type="Pfam" id="PF13087">
    <property type="entry name" value="AAA_12"/>
    <property type="match status" value="1"/>
</dbReference>
<dbReference type="InterPro" id="IPR041679">
    <property type="entry name" value="DNA2/NAM7-like_C"/>
</dbReference>
<dbReference type="EMBL" id="JACBAF010002008">
    <property type="protein sequence ID" value="KAF7170045.1"/>
    <property type="molecule type" value="Genomic_DNA"/>
</dbReference>
<reference evidence="2" key="1">
    <citation type="submission" date="2020-06" db="EMBL/GenBank/DDBJ databases">
        <title>Draft genome sequences of strains closely related to Aspergillus parafelis and Aspergillus hiratsukae.</title>
        <authorList>
            <person name="Dos Santos R.A.C."/>
            <person name="Rivero-Menendez O."/>
            <person name="Steenwyk J.L."/>
            <person name="Mead M.E."/>
            <person name="Goldman G.H."/>
            <person name="Alastruey-Izquierdo A."/>
            <person name="Rokas A."/>
        </authorList>
    </citation>
    <scope>NUCLEOTIDE SEQUENCE</scope>
    <source>
        <strain evidence="2">CNM-CM6106</strain>
    </source>
</reference>
<dbReference type="Gene3D" id="3.40.50.300">
    <property type="entry name" value="P-loop containing nucleotide triphosphate hydrolases"/>
    <property type="match status" value="1"/>
</dbReference>
<proteinExistence type="predicted"/>
<sequence length="294" mass="33256">MLLASQNGLPAGLPTVSGDWWSRTHWIEVESLIFNNERDAKADIVIVDWVVTSGEPSDLGFASDNRRANVALTRGRACFIVVADGQIVEERKCWYFISIETFCYATEAERWEVRFASSFVLCLVTPVMSPGRLPSNSSQRRGQSWEEFIASPGWTSRRKALKEAIEKATDEDMRPLWAGHTGVCTSWAIARVMVLPKETAMQYEFGKPMLKENKLQRAYNTIWTMRHLSSVLPKIISAKAKAKSLANRGAALTNRLAQRVRRELNRFGIRGRIANVVEDAIQDVLEQWEPLNGR</sequence>
<evidence type="ECO:0000313" key="2">
    <source>
        <dbReference type="EMBL" id="KAF7170045.1"/>
    </source>
</evidence>
<dbReference type="InterPro" id="IPR027417">
    <property type="entry name" value="P-loop_NTPase"/>
</dbReference>
<protein>
    <recommendedName>
        <fullName evidence="1">DNA2/NAM7 helicase-like C-terminal domain-containing protein</fullName>
    </recommendedName>
</protein>
<dbReference type="AlphaFoldDB" id="A0A8H6V115"/>
<feature type="domain" description="DNA2/NAM7 helicase-like C-terminal" evidence="1">
    <location>
        <begin position="42"/>
        <end position="84"/>
    </location>
</feature>
<accession>A0A8H6V115</accession>
<dbReference type="Proteomes" id="UP000662466">
    <property type="component" value="Unassembled WGS sequence"/>
</dbReference>